<comment type="caution">
    <text evidence="3">The sequence shown here is derived from an EMBL/GenBank/DDBJ whole genome shotgun (WGS) entry which is preliminary data.</text>
</comment>
<feature type="region of interest" description="Disordered" evidence="1">
    <location>
        <begin position="225"/>
        <end position="248"/>
    </location>
</feature>
<evidence type="ECO:0000313" key="3">
    <source>
        <dbReference type="EMBL" id="MFC3169207.1"/>
    </source>
</evidence>
<sequence>MPYAVVAAHSGASKTTVTIGGVSYDVYEFASVGGGSVEFAAAGDVDYLIVGGGGAGASGRYYAGSGGGGGDVQQGVIAVPAAAHSIVVGAGGAGSPAHDTQAHAGMMGQNSAALGLTAYGGGRGGNLSAPTPNVPGNGGGGYGANTAGGQSTAGGYNGGFSVDQSLPGGGAGDSADGEQGEVFNTPYKGRGGIGTVSSITGAPVIYGSGGTGGNRYSATTIPAPSGGGYGGTSSEDGGPGTDGLGGGGGGAGNNCRGAKGGSGVVILRVATPVAVTIPGPGKLDLFNARQIKTAAGEWLEAKGPGWHWVRS</sequence>
<proteinExistence type="predicted"/>
<dbReference type="Pfam" id="PF21722">
    <property type="entry name" value="Gly_rich_2"/>
    <property type="match status" value="1"/>
</dbReference>
<evidence type="ECO:0000259" key="2">
    <source>
        <dbReference type="Pfam" id="PF21722"/>
    </source>
</evidence>
<evidence type="ECO:0000313" key="4">
    <source>
        <dbReference type="Proteomes" id="UP001595557"/>
    </source>
</evidence>
<protein>
    <submittedName>
        <fullName evidence="3">Glycine-rich domain-containing protein</fullName>
    </submittedName>
</protein>
<dbReference type="InterPro" id="IPR049304">
    <property type="entry name" value="Gly_rich_dom"/>
</dbReference>
<keyword evidence="4" id="KW-1185">Reference proteome</keyword>
<organism evidence="3 4">
    <name type="scientific">Paracoccus fontiphilus</name>
    <dbReference type="NCBI Taxonomy" id="1815556"/>
    <lineage>
        <taxon>Bacteria</taxon>
        <taxon>Pseudomonadati</taxon>
        <taxon>Pseudomonadota</taxon>
        <taxon>Alphaproteobacteria</taxon>
        <taxon>Rhodobacterales</taxon>
        <taxon>Paracoccaceae</taxon>
        <taxon>Paracoccus</taxon>
    </lineage>
</organism>
<feature type="domain" description="Glycine-rich" evidence="2">
    <location>
        <begin position="41"/>
        <end position="269"/>
    </location>
</feature>
<reference evidence="4" key="1">
    <citation type="journal article" date="2019" name="Int. J. Syst. Evol. Microbiol.">
        <title>The Global Catalogue of Microorganisms (GCM) 10K type strain sequencing project: providing services to taxonomists for standard genome sequencing and annotation.</title>
        <authorList>
            <consortium name="The Broad Institute Genomics Platform"/>
            <consortium name="The Broad Institute Genome Sequencing Center for Infectious Disease"/>
            <person name="Wu L."/>
            <person name="Ma J."/>
        </authorList>
    </citation>
    <scope>NUCLEOTIDE SEQUENCE [LARGE SCALE GENOMIC DNA]</scope>
    <source>
        <strain evidence="4">KCTC 52239</strain>
    </source>
</reference>
<evidence type="ECO:0000256" key="1">
    <source>
        <dbReference type="SAM" id="MobiDB-lite"/>
    </source>
</evidence>
<gene>
    <name evidence="3" type="ORF">ACFOD7_14235</name>
</gene>
<dbReference type="Proteomes" id="UP001595557">
    <property type="component" value="Unassembled WGS sequence"/>
</dbReference>
<dbReference type="RefSeq" id="WP_207464390.1">
    <property type="nucleotide sequence ID" value="NZ_JAFNAW010000001.1"/>
</dbReference>
<name>A0ABV7IKJ8_9RHOB</name>
<dbReference type="EMBL" id="JBHRTE010000059">
    <property type="protein sequence ID" value="MFC3169207.1"/>
    <property type="molecule type" value="Genomic_DNA"/>
</dbReference>
<accession>A0ABV7IKJ8</accession>